<keyword evidence="2" id="KW-0479">Metal-binding</keyword>
<dbReference type="PROSITE" id="PS50157">
    <property type="entry name" value="ZINC_FINGER_C2H2_2"/>
    <property type="match status" value="3"/>
</dbReference>
<dbReference type="GO" id="GO:0008270">
    <property type="term" value="F:zinc ion binding"/>
    <property type="evidence" value="ECO:0007669"/>
    <property type="project" value="UniProtKB-KW"/>
</dbReference>
<dbReference type="SUPFAM" id="SSF57667">
    <property type="entry name" value="beta-beta-alpha zinc fingers"/>
    <property type="match status" value="2"/>
</dbReference>
<dbReference type="InterPro" id="IPR036236">
    <property type="entry name" value="Znf_C2H2_sf"/>
</dbReference>
<evidence type="ECO:0000256" key="8">
    <source>
        <dbReference type="ARBA" id="ARBA00023163"/>
    </source>
</evidence>
<keyword evidence="8" id="KW-0804">Transcription</keyword>
<keyword evidence="3" id="KW-0677">Repeat</keyword>
<evidence type="ECO:0000256" key="2">
    <source>
        <dbReference type="ARBA" id="ARBA00022723"/>
    </source>
</evidence>
<dbReference type="PANTHER" id="PTHR23235">
    <property type="entry name" value="KRUEPPEL-LIKE TRANSCRIPTION FACTOR"/>
    <property type="match status" value="1"/>
</dbReference>
<gene>
    <name evidence="13" type="ORF">AMORRO_LOCUS1980</name>
</gene>
<dbReference type="GO" id="GO:0000978">
    <property type="term" value="F:RNA polymerase II cis-regulatory region sequence-specific DNA binding"/>
    <property type="evidence" value="ECO:0007669"/>
    <property type="project" value="TreeGrafter"/>
</dbReference>
<dbReference type="GO" id="GO:0000981">
    <property type="term" value="F:DNA-binding transcription factor activity, RNA polymerase II-specific"/>
    <property type="evidence" value="ECO:0007669"/>
    <property type="project" value="TreeGrafter"/>
</dbReference>
<keyword evidence="4 10" id="KW-0863">Zinc-finger</keyword>
<keyword evidence="7" id="KW-0238">DNA-binding</keyword>
<evidence type="ECO:0000256" key="10">
    <source>
        <dbReference type="PROSITE-ProRule" id="PRU00042"/>
    </source>
</evidence>
<protein>
    <submittedName>
        <fullName evidence="13">6514_t:CDS:1</fullName>
    </submittedName>
</protein>
<dbReference type="GO" id="GO:0005634">
    <property type="term" value="C:nucleus"/>
    <property type="evidence" value="ECO:0007669"/>
    <property type="project" value="UniProtKB-SubCell"/>
</dbReference>
<reference evidence="13" key="1">
    <citation type="submission" date="2021-06" db="EMBL/GenBank/DDBJ databases">
        <authorList>
            <person name="Kallberg Y."/>
            <person name="Tangrot J."/>
            <person name="Rosling A."/>
        </authorList>
    </citation>
    <scope>NUCLEOTIDE SEQUENCE</scope>
    <source>
        <strain evidence="13">CL551</strain>
    </source>
</reference>
<name>A0A9N8W4C0_9GLOM</name>
<feature type="region of interest" description="Disordered" evidence="11">
    <location>
        <begin position="1"/>
        <end position="36"/>
    </location>
</feature>
<evidence type="ECO:0000256" key="4">
    <source>
        <dbReference type="ARBA" id="ARBA00022771"/>
    </source>
</evidence>
<keyword evidence="9" id="KW-0539">Nucleus</keyword>
<sequence>MSGSTSPQQSVPTLLYSQNPTQLSHYGNNDDSTNLNDNDNIQIKTEFDSRLEEYPFIQEMDSGSSAGSSPHLMASNDFEGSQFNYGYPQSALCEDSSSETLSSATSPTVANGQEFTFSLPPESFTRYYDVLSGASSVEQNQSNGVPASYPEPTRFIIYEPHPMNGNAPSLVPNINAHHTYGMPAMWSLQMQNNNIDNRTMASTQGTVNPLPFEYSQNQVLVNPAQINPLPPAASPPQQPQTQPNQQQPIQQQLIKCPQEDCPKTFSRLYNLKAHLRSHSPARPYQCPMCPRSFSRKHDLQRHIRVHTGVKPYQCPCCHKAFARTDALRRHFKMEEACRNSPEVQNMKTRRRYSDLH</sequence>
<keyword evidence="6" id="KW-0805">Transcription regulation</keyword>
<comment type="caution">
    <text evidence="13">The sequence shown here is derived from an EMBL/GenBank/DDBJ whole genome shotgun (WGS) entry which is preliminary data.</text>
</comment>
<dbReference type="Proteomes" id="UP000789342">
    <property type="component" value="Unassembled WGS sequence"/>
</dbReference>
<keyword evidence="14" id="KW-1185">Reference proteome</keyword>
<feature type="domain" description="C2H2-type" evidence="12">
    <location>
        <begin position="312"/>
        <end position="339"/>
    </location>
</feature>
<dbReference type="PANTHER" id="PTHR23235:SF120">
    <property type="entry name" value="KRUPPEL-LIKE FACTOR 15"/>
    <property type="match status" value="1"/>
</dbReference>
<feature type="compositionally biased region" description="Low complexity" evidence="11">
    <location>
        <begin position="239"/>
        <end position="248"/>
    </location>
</feature>
<feature type="compositionally biased region" description="Pro residues" evidence="11">
    <location>
        <begin position="228"/>
        <end position="238"/>
    </location>
</feature>
<dbReference type="OrthoDB" id="8922241at2759"/>
<evidence type="ECO:0000313" key="14">
    <source>
        <dbReference type="Proteomes" id="UP000789342"/>
    </source>
</evidence>
<dbReference type="FunFam" id="3.30.160.60:FF:000064">
    <property type="entry name" value="Early growth response protein 3"/>
    <property type="match status" value="1"/>
</dbReference>
<proteinExistence type="predicted"/>
<accession>A0A9N8W4C0</accession>
<evidence type="ECO:0000256" key="11">
    <source>
        <dbReference type="SAM" id="MobiDB-lite"/>
    </source>
</evidence>
<comment type="subcellular location">
    <subcellularLocation>
        <location evidence="1">Nucleus</location>
    </subcellularLocation>
</comment>
<evidence type="ECO:0000256" key="9">
    <source>
        <dbReference type="ARBA" id="ARBA00023242"/>
    </source>
</evidence>
<dbReference type="AlphaFoldDB" id="A0A9N8W4C0"/>
<evidence type="ECO:0000256" key="1">
    <source>
        <dbReference type="ARBA" id="ARBA00004123"/>
    </source>
</evidence>
<dbReference type="InterPro" id="IPR013087">
    <property type="entry name" value="Znf_C2H2_type"/>
</dbReference>
<evidence type="ECO:0000256" key="3">
    <source>
        <dbReference type="ARBA" id="ARBA00022737"/>
    </source>
</evidence>
<dbReference type="SMART" id="SM00355">
    <property type="entry name" value="ZnF_C2H2"/>
    <property type="match status" value="3"/>
</dbReference>
<dbReference type="Pfam" id="PF00096">
    <property type="entry name" value="zf-C2H2"/>
    <property type="match status" value="2"/>
</dbReference>
<feature type="compositionally biased region" description="Polar residues" evidence="11">
    <location>
        <begin position="1"/>
        <end position="27"/>
    </location>
</feature>
<evidence type="ECO:0000256" key="6">
    <source>
        <dbReference type="ARBA" id="ARBA00023015"/>
    </source>
</evidence>
<evidence type="ECO:0000259" key="12">
    <source>
        <dbReference type="PROSITE" id="PS50157"/>
    </source>
</evidence>
<dbReference type="PROSITE" id="PS00028">
    <property type="entry name" value="ZINC_FINGER_C2H2_1"/>
    <property type="match status" value="2"/>
</dbReference>
<feature type="region of interest" description="Disordered" evidence="11">
    <location>
        <begin position="225"/>
        <end position="248"/>
    </location>
</feature>
<evidence type="ECO:0000256" key="7">
    <source>
        <dbReference type="ARBA" id="ARBA00023125"/>
    </source>
</evidence>
<evidence type="ECO:0000313" key="13">
    <source>
        <dbReference type="EMBL" id="CAG8473779.1"/>
    </source>
</evidence>
<keyword evidence="5" id="KW-0862">Zinc</keyword>
<organism evidence="13 14">
    <name type="scientific">Acaulospora morrowiae</name>
    <dbReference type="NCBI Taxonomy" id="94023"/>
    <lineage>
        <taxon>Eukaryota</taxon>
        <taxon>Fungi</taxon>
        <taxon>Fungi incertae sedis</taxon>
        <taxon>Mucoromycota</taxon>
        <taxon>Glomeromycotina</taxon>
        <taxon>Glomeromycetes</taxon>
        <taxon>Diversisporales</taxon>
        <taxon>Acaulosporaceae</taxon>
        <taxon>Acaulospora</taxon>
    </lineage>
</organism>
<evidence type="ECO:0000256" key="5">
    <source>
        <dbReference type="ARBA" id="ARBA00022833"/>
    </source>
</evidence>
<dbReference type="Gene3D" id="3.30.160.60">
    <property type="entry name" value="Classic Zinc Finger"/>
    <property type="match status" value="3"/>
</dbReference>
<dbReference type="EMBL" id="CAJVPV010000784">
    <property type="protein sequence ID" value="CAG8473779.1"/>
    <property type="molecule type" value="Genomic_DNA"/>
</dbReference>
<feature type="domain" description="C2H2-type" evidence="12">
    <location>
        <begin position="254"/>
        <end position="283"/>
    </location>
</feature>
<feature type="domain" description="C2H2-type" evidence="12">
    <location>
        <begin position="284"/>
        <end position="311"/>
    </location>
</feature>